<dbReference type="InterPro" id="IPR001810">
    <property type="entry name" value="F-box_dom"/>
</dbReference>
<reference evidence="3" key="1">
    <citation type="submission" date="2021-02" db="EMBL/GenBank/DDBJ databases">
        <authorList>
            <person name="Nowell W R."/>
        </authorList>
    </citation>
    <scope>NUCLEOTIDE SEQUENCE</scope>
</reference>
<organism evidence="3 4">
    <name type="scientific">Adineta steineri</name>
    <dbReference type="NCBI Taxonomy" id="433720"/>
    <lineage>
        <taxon>Eukaryota</taxon>
        <taxon>Metazoa</taxon>
        <taxon>Spiralia</taxon>
        <taxon>Gnathifera</taxon>
        <taxon>Rotifera</taxon>
        <taxon>Eurotatoria</taxon>
        <taxon>Bdelloidea</taxon>
        <taxon>Adinetida</taxon>
        <taxon>Adinetidae</taxon>
        <taxon>Adineta</taxon>
    </lineage>
</organism>
<evidence type="ECO:0000259" key="1">
    <source>
        <dbReference type="PROSITE" id="PS50181"/>
    </source>
</evidence>
<evidence type="ECO:0000313" key="4">
    <source>
        <dbReference type="Proteomes" id="UP000663832"/>
    </source>
</evidence>
<evidence type="ECO:0000313" key="3">
    <source>
        <dbReference type="EMBL" id="CAF1631201.1"/>
    </source>
</evidence>
<dbReference type="Proteomes" id="UP000663832">
    <property type="component" value="Unassembled WGS sequence"/>
</dbReference>
<dbReference type="AlphaFoldDB" id="A0A816D961"/>
<evidence type="ECO:0000313" key="2">
    <source>
        <dbReference type="EMBL" id="CAF1453315.1"/>
    </source>
</evidence>
<dbReference type="SUPFAM" id="SSF52047">
    <property type="entry name" value="RNI-like"/>
    <property type="match status" value="1"/>
</dbReference>
<protein>
    <recommendedName>
        <fullName evidence="1">F-box domain-containing protein</fullName>
    </recommendedName>
</protein>
<dbReference type="EMBL" id="CAJNOM010002345">
    <property type="protein sequence ID" value="CAF1631201.1"/>
    <property type="molecule type" value="Genomic_DNA"/>
</dbReference>
<name>A0A816D961_9BILA</name>
<sequence length="608" mass="71724">MNISRVNSNHCLNAPKRNCKTVFCHRLATHFEDLSNELLLDIFDFLDGYHIFEAFSELNNRIQHLITSSCFFLKLNIPFMSKSNFNRRSNNIIRPYMNQIISLQLSETFFIKNFFTSFPVDTSFNRLESLILKNLSVRQSVGILISLAQLPRLFSLKIFCFECDELFMIFQSIFRLPVLRYANILCSKWSTRFPFPIATNDNQRSMTLEYLAVDSPPHLPNIFNLLSYTPTLRRLSVGCILFRRYIPLEQFILPRSLTSISLCYWRLSFDEFASFIAIVGSELEFLRISIIHKTALSNAYQWQQLIVRYMPRLRTFLLDYHGPLTKDAHGNSRCRALLDEFSSPFWIERQWFFAHRHCHCHHFYPAEVGLAFYSTQMRRRQFCQFGEYFDNKICSYRDPLFNLSFGPRISIKNRNIVANFPLQFPRVTELELTDNYDTINIDSFIDNLSYIFILTTITYLKISFNNELLNNFVKLLNRMPNVQKLILDVRLSCEMEVSSDQQTNTADLVCNNNVRNVIITNELASTAGQLINKLFPRMERLRIQNRGDALISFVRTLLSNRIKNSHLFSLVFTDYHAMIKKLKTMIDNEKLLDNYDIKRRQDESCLWW</sequence>
<feature type="domain" description="F-box" evidence="1">
    <location>
        <begin position="28"/>
        <end position="75"/>
    </location>
</feature>
<proteinExistence type="predicted"/>
<gene>
    <name evidence="2" type="ORF">BJG266_LOCUS40559</name>
    <name evidence="3" type="ORF">QVE165_LOCUS57434</name>
</gene>
<dbReference type="EMBL" id="CAJNOI010002021">
    <property type="protein sequence ID" value="CAF1453315.1"/>
    <property type="molecule type" value="Genomic_DNA"/>
</dbReference>
<keyword evidence="4" id="KW-1185">Reference proteome</keyword>
<dbReference type="Proteomes" id="UP000663877">
    <property type="component" value="Unassembled WGS sequence"/>
</dbReference>
<dbReference type="PROSITE" id="PS50181">
    <property type="entry name" value="FBOX"/>
    <property type="match status" value="1"/>
</dbReference>
<accession>A0A816D961</accession>
<comment type="caution">
    <text evidence="3">The sequence shown here is derived from an EMBL/GenBank/DDBJ whole genome shotgun (WGS) entry which is preliminary data.</text>
</comment>